<proteinExistence type="predicted"/>
<accession>A0ABX1ZQH1</accession>
<name>A0ABX1ZQH1_9BACL</name>
<evidence type="ECO:0000256" key="4">
    <source>
        <dbReference type="SAM" id="Phobius"/>
    </source>
</evidence>
<protein>
    <submittedName>
        <fullName evidence="6">Helix-turn-helix domain-containing protein</fullName>
    </submittedName>
</protein>
<evidence type="ECO:0000256" key="3">
    <source>
        <dbReference type="ARBA" id="ARBA00023163"/>
    </source>
</evidence>
<dbReference type="Gene3D" id="1.10.10.60">
    <property type="entry name" value="Homeodomain-like"/>
    <property type="match status" value="2"/>
</dbReference>
<dbReference type="PANTHER" id="PTHR43280">
    <property type="entry name" value="ARAC-FAMILY TRANSCRIPTIONAL REGULATOR"/>
    <property type="match status" value="1"/>
</dbReference>
<reference evidence="6 7" key="1">
    <citation type="submission" date="2019-10" db="EMBL/GenBank/DDBJ databases">
        <title>Description of Paenibacillus pedi sp. nov.</title>
        <authorList>
            <person name="Carlier A."/>
            <person name="Qi S."/>
        </authorList>
    </citation>
    <scope>NUCLEOTIDE SEQUENCE [LARGE SCALE GENOMIC DNA]</scope>
    <source>
        <strain evidence="6 7">LMG 31457</strain>
    </source>
</reference>
<dbReference type="Gene3D" id="3.30.450.20">
    <property type="entry name" value="PAS domain"/>
    <property type="match status" value="1"/>
</dbReference>
<feature type="domain" description="HTH araC/xylS-type" evidence="5">
    <location>
        <begin position="692"/>
        <end position="791"/>
    </location>
</feature>
<feature type="transmembrane region" description="Helical" evidence="4">
    <location>
        <begin position="320"/>
        <end position="343"/>
    </location>
</feature>
<dbReference type="SUPFAM" id="SSF46689">
    <property type="entry name" value="Homeodomain-like"/>
    <property type="match status" value="1"/>
</dbReference>
<keyword evidence="4" id="KW-0812">Transmembrane</keyword>
<evidence type="ECO:0000259" key="5">
    <source>
        <dbReference type="PROSITE" id="PS01124"/>
    </source>
</evidence>
<gene>
    <name evidence="6" type="ORF">GC097_14785</name>
</gene>
<sequence>MTQGGTGMKIWRIVQEKKYLLRIFLWINCIILLSLLSFSSLIYVNVEKNVFQSEYESSQKVLSQMKFNIDYLDTMIRKLTFSTYGSNDVKALMYLNDEETYVHMNTINKLNANVVANYPFIQSIYVYNNHKKMYYSTFGDLYHKDEELDKVLSADPPVTPLKAIVRKMQTGGSMENPTYDTVLSYVMFENVDEQGVMDGAIILNVKLDWLVDNIRTINQFDSRTQSDLYILDNDHKFMETDPNRSIAENAFAATIKQSFETTVSQDRVHAGEPAGFFSSQINGEKFIVSYIYLENTGWTLLEAKPYKEVYANLKQLMDTILLITAAVFVGALLLTLSASQGIYKPVRRLMEQTSWSGAVKDGSLEPGLKDEFSYLTEVYRKSREQLYEYHLEKNNNTSIMKIYFLKKLISDSYSMNVSEFEDVLKLLNVSLSRDQPFIVCVLRIDEYKRFLSHKSLAERELLRFAIANITTDALSKTCVAQTVDMKDDSFTIVLNTADGQAESVEIVGQALAEAQSYIQKHYHVSFSATVSNPIMEYTAIAAAYNSTLANSSYRYVFGTKSVITQALIDDNTGSVDIEQVWGMVSKFIEAVPKGNALKTEDKLRDVFQQIRKLDYGSIMLVSMQVVYQLKKTIFEMNRTSKEPIAIPARLMSRELYEEETIEQFEQLLLEAVRSIHSEGEEKAIQGNQVVADTVKEIIDSNYFDSSLSAASISEMMRLPAYKLSKISKIHLGMSIPEYINQVKLHKAVEWMENSKLSIQEIMQRVGVENESYFYKLFKAKFGMTPREYMAKRIR</sequence>
<dbReference type="InterPro" id="IPR009057">
    <property type="entry name" value="Homeodomain-like_sf"/>
</dbReference>
<comment type="caution">
    <text evidence="6">The sequence shown here is derived from an EMBL/GenBank/DDBJ whole genome shotgun (WGS) entry which is preliminary data.</text>
</comment>
<feature type="transmembrane region" description="Helical" evidence="4">
    <location>
        <begin position="20"/>
        <end position="44"/>
    </location>
</feature>
<dbReference type="EMBL" id="WHNZ01000030">
    <property type="protein sequence ID" value="NOV01280.1"/>
    <property type="molecule type" value="Genomic_DNA"/>
</dbReference>
<dbReference type="SMART" id="SM00342">
    <property type="entry name" value="HTH_ARAC"/>
    <property type="match status" value="1"/>
</dbReference>
<keyword evidence="1" id="KW-0805">Transcription regulation</keyword>
<keyword evidence="2" id="KW-0238">DNA-binding</keyword>
<organism evidence="6 7">
    <name type="scientific">Paenibacillus planticolens</name>
    <dbReference type="NCBI Taxonomy" id="2654976"/>
    <lineage>
        <taxon>Bacteria</taxon>
        <taxon>Bacillati</taxon>
        <taxon>Bacillota</taxon>
        <taxon>Bacilli</taxon>
        <taxon>Bacillales</taxon>
        <taxon>Paenibacillaceae</taxon>
        <taxon>Paenibacillus</taxon>
    </lineage>
</organism>
<keyword evidence="4" id="KW-1133">Transmembrane helix</keyword>
<keyword evidence="3" id="KW-0804">Transcription</keyword>
<evidence type="ECO:0000313" key="7">
    <source>
        <dbReference type="Proteomes" id="UP000618579"/>
    </source>
</evidence>
<keyword evidence="7" id="KW-1185">Reference proteome</keyword>
<evidence type="ECO:0000256" key="1">
    <source>
        <dbReference type="ARBA" id="ARBA00023015"/>
    </source>
</evidence>
<keyword evidence="4" id="KW-0472">Membrane</keyword>
<dbReference type="InterPro" id="IPR018060">
    <property type="entry name" value="HTH_AraC"/>
</dbReference>
<dbReference type="PANTHER" id="PTHR43280:SF2">
    <property type="entry name" value="HTH-TYPE TRANSCRIPTIONAL REGULATOR EXSA"/>
    <property type="match status" value="1"/>
</dbReference>
<dbReference type="Pfam" id="PF12833">
    <property type="entry name" value="HTH_18"/>
    <property type="match status" value="1"/>
</dbReference>
<dbReference type="PROSITE" id="PS01124">
    <property type="entry name" value="HTH_ARAC_FAMILY_2"/>
    <property type="match status" value="1"/>
</dbReference>
<dbReference type="Proteomes" id="UP000618579">
    <property type="component" value="Unassembled WGS sequence"/>
</dbReference>
<evidence type="ECO:0000256" key="2">
    <source>
        <dbReference type="ARBA" id="ARBA00023125"/>
    </source>
</evidence>
<evidence type="ECO:0000313" key="6">
    <source>
        <dbReference type="EMBL" id="NOV01280.1"/>
    </source>
</evidence>